<dbReference type="RefSeq" id="WP_344807819.1">
    <property type="nucleotide sequence ID" value="NZ_BAABAB010000031.1"/>
</dbReference>
<dbReference type="SUPFAM" id="SSF52540">
    <property type="entry name" value="P-loop containing nucleoside triphosphate hydrolases"/>
    <property type="match status" value="1"/>
</dbReference>
<evidence type="ECO:0000256" key="6">
    <source>
        <dbReference type="ARBA" id="ARBA00022840"/>
    </source>
</evidence>
<dbReference type="InterPro" id="IPR003439">
    <property type="entry name" value="ABC_transporter-like_ATP-bd"/>
</dbReference>
<evidence type="ECO:0000256" key="4">
    <source>
        <dbReference type="ARBA" id="ARBA00022475"/>
    </source>
</evidence>
<dbReference type="Pfam" id="PF00005">
    <property type="entry name" value="ABC_tran"/>
    <property type="match status" value="1"/>
</dbReference>
<organism evidence="9 10">
    <name type="scientific">Microlunatus ginsengisoli</name>
    <dbReference type="NCBI Taxonomy" id="363863"/>
    <lineage>
        <taxon>Bacteria</taxon>
        <taxon>Bacillati</taxon>
        <taxon>Actinomycetota</taxon>
        <taxon>Actinomycetes</taxon>
        <taxon>Propionibacteriales</taxon>
        <taxon>Propionibacteriaceae</taxon>
        <taxon>Microlunatus</taxon>
    </lineage>
</organism>
<keyword evidence="4" id="KW-1003">Cell membrane</keyword>
<sequence>MNAVHGSSVAPGLLEIDDLHVAIGGVPILRGVSLQVENGTSLGIVGESGSGKSMTLRAVTRLLPKNATVSGRVTVSGRDVLAMDAAALRRYRRSVGMVFQDPRSAVNPIHPVGSFLLERAKDSNADLRAARERAVATLRRMRISDPEARMAQYPFELSGGLLQRVMIASVLMERPALLLADEPTTALDVTTQADVLALTDELRRESGTAMIFVSHDLDLATAICDRIAVMYGGQVLEEGPAAEIASTPKHPYTRALLASRPDLDRRLPEIRVIDGAPRAASDAGPGCPFASRCPVALDRCAQLPPPATAGDHSVRCHRIAEVDAGILDAELPLRVVAS</sequence>
<dbReference type="CDD" id="cd03257">
    <property type="entry name" value="ABC_NikE_OppD_transporters"/>
    <property type="match status" value="1"/>
</dbReference>
<dbReference type="InterPro" id="IPR013563">
    <property type="entry name" value="Oligopep_ABC_C"/>
</dbReference>
<dbReference type="InterPro" id="IPR027417">
    <property type="entry name" value="P-loop_NTPase"/>
</dbReference>
<evidence type="ECO:0000256" key="5">
    <source>
        <dbReference type="ARBA" id="ARBA00022741"/>
    </source>
</evidence>
<dbReference type="InterPro" id="IPR003593">
    <property type="entry name" value="AAA+_ATPase"/>
</dbReference>
<evidence type="ECO:0000256" key="1">
    <source>
        <dbReference type="ARBA" id="ARBA00004202"/>
    </source>
</evidence>
<evidence type="ECO:0000256" key="2">
    <source>
        <dbReference type="ARBA" id="ARBA00005417"/>
    </source>
</evidence>
<keyword evidence="3" id="KW-0813">Transport</keyword>
<evidence type="ECO:0000256" key="3">
    <source>
        <dbReference type="ARBA" id="ARBA00022448"/>
    </source>
</evidence>
<protein>
    <submittedName>
        <fullName evidence="9">ABC transporter ATP-binding protein</fullName>
    </submittedName>
</protein>
<evidence type="ECO:0000256" key="7">
    <source>
        <dbReference type="ARBA" id="ARBA00023136"/>
    </source>
</evidence>
<keyword evidence="5" id="KW-0547">Nucleotide-binding</keyword>
<comment type="subcellular location">
    <subcellularLocation>
        <location evidence="1">Cell membrane</location>
        <topology evidence="1">Peripheral membrane protein</topology>
    </subcellularLocation>
</comment>
<dbReference type="GO" id="GO:0005524">
    <property type="term" value="F:ATP binding"/>
    <property type="evidence" value="ECO:0007669"/>
    <property type="project" value="UniProtKB-KW"/>
</dbReference>
<keyword evidence="6 9" id="KW-0067">ATP-binding</keyword>
<proteinExistence type="inferred from homology"/>
<evidence type="ECO:0000313" key="9">
    <source>
        <dbReference type="EMBL" id="GAA3633083.1"/>
    </source>
</evidence>
<feature type="domain" description="ABC transporter" evidence="8">
    <location>
        <begin position="14"/>
        <end position="257"/>
    </location>
</feature>
<evidence type="ECO:0000313" key="10">
    <source>
        <dbReference type="Proteomes" id="UP001501490"/>
    </source>
</evidence>
<dbReference type="PANTHER" id="PTHR43297">
    <property type="entry name" value="OLIGOPEPTIDE TRANSPORT ATP-BINDING PROTEIN APPD"/>
    <property type="match status" value="1"/>
</dbReference>
<dbReference type="EMBL" id="BAABAB010000031">
    <property type="protein sequence ID" value="GAA3633083.1"/>
    <property type="molecule type" value="Genomic_DNA"/>
</dbReference>
<dbReference type="Pfam" id="PF08352">
    <property type="entry name" value="oligo_HPY"/>
    <property type="match status" value="1"/>
</dbReference>
<dbReference type="PROSITE" id="PS50893">
    <property type="entry name" value="ABC_TRANSPORTER_2"/>
    <property type="match status" value="1"/>
</dbReference>
<dbReference type="Gene3D" id="3.40.50.300">
    <property type="entry name" value="P-loop containing nucleotide triphosphate hydrolases"/>
    <property type="match status" value="1"/>
</dbReference>
<accession>A0ABP7AI68</accession>
<reference evidence="10" key="1">
    <citation type="journal article" date="2019" name="Int. J. Syst. Evol. Microbiol.">
        <title>The Global Catalogue of Microorganisms (GCM) 10K type strain sequencing project: providing services to taxonomists for standard genome sequencing and annotation.</title>
        <authorList>
            <consortium name="The Broad Institute Genomics Platform"/>
            <consortium name="The Broad Institute Genome Sequencing Center for Infectious Disease"/>
            <person name="Wu L."/>
            <person name="Ma J."/>
        </authorList>
    </citation>
    <scope>NUCLEOTIDE SEQUENCE [LARGE SCALE GENOMIC DNA]</scope>
    <source>
        <strain evidence="10">JCM 16929</strain>
    </source>
</reference>
<gene>
    <name evidence="9" type="ORF">GCM10022236_39560</name>
</gene>
<keyword evidence="7" id="KW-0472">Membrane</keyword>
<dbReference type="NCBIfam" id="TIGR01727">
    <property type="entry name" value="oligo_HPY"/>
    <property type="match status" value="1"/>
</dbReference>
<dbReference type="Proteomes" id="UP001501490">
    <property type="component" value="Unassembled WGS sequence"/>
</dbReference>
<comment type="similarity">
    <text evidence="2">Belongs to the ABC transporter superfamily.</text>
</comment>
<dbReference type="InterPro" id="IPR050388">
    <property type="entry name" value="ABC_Ni/Peptide_Import"/>
</dbReference>
<evidence type="ECO:0000259" key="8">
    <source>
        <dbReference type="PROSITE" id="PS50893"/>
    </source>
</evidence>
<dbReference type="SMART" id="SM00382">
    <property type="entry name" value="AAA"/>
    <property type="match status" value="1"/>
</dbReference>
<keyword evidence="10" id="KW-1185">Reference proteome</keyword>
<dbReference type="PANTHER" id="PTHR43297:SF2">
    <property type="entry name" value="DIPEPTIDE TRANSPORT ATP-BINDING PROTEIN DPPD"/>
    <property type="match status" value="1"/>
</dbReference>
<comment type="caution">
    <text evidence="9">The sequence shown here is derived from an EMBL/GenBank/DDBJ whole genome shotgun (WGS) entry which is preliminary data.</text>
</comment>
<name>A0ABP7AI68_9ACTN</name>